<sequence length="281" mass="31815">MSPKSSYIMQRNNVKISGIGKQTMMLAHGFGCNQNLWRFMLPYLEETYQIVLFDYVGSGNSDFSAYQQDRYAHLEGYALDIIEICDTLNLKNIIFVGHSVSSTIGWIAAKQRPELFSHLIAVCPSPCFLNIGTEYQGGFDKQDLEQLMQLMDKDYIGWGNYLAPVLMGTDLSPIGPSKDEKDVLVHELLNSFCSTDVTYSKPFAQATFFSDYRSLLPEIKHPCLILQSSEDSLVAINVGEYTHNHLQNAELQIIEAKGHCLHMTRPMDVIKHMKAFLINNK</sequence>
<dbReference type="AlphaFoldDB" id="A0A7H1JA85"/>
<reference evidence="3 4" key="1">
    <citation type="submission" date="2020-09" db="EMBL/GenBank/DDBJ databases">
        <title>Complete genome sequence of an Arctic sea ice bacterium Marinomonas arctica BSI20414.</title>
        <authorList>
            <person name="Liao L."/>
            <person name="Chen B."/>
        </authorList>
    </citation>
    <scope>NUCLEOTIDE SEQUENCE [LARGE SCALE GENOMIC DNA]</scope>
    <source>
        <strain evidence="3 4">BSI20414</strain>
    </source>
</reference>
<keyword evidence="3" id="KW-0378">Hydrolase</keyword>
<dbReference type="Proteomes" id="UP000516370">
    <property type="component" value="Chromosome"/>
</dbReference>
<dbReference type="GO" id="GO:0016787">
    <property type="term" value="F:hydrolase activity"/>
    <property type="evidence" value="ECO:0007669"/>
    <property type="project" value="UniProtKB-KW"/>
</dbReference>
<proteinExistence type="inferred from homology"/>
<accession>A0A7H1JA85</accession>
<dbReference type="Gene3D" id="3.40.50.1820">
    <property type="entry name" value="alpha/beta hydrolase"/>
    <property type="match status" value="1"/>
</dbReference>
<evidence type="ECO:0000313" key="4">
    <source>
        <dbReference type="Proteomes" id="UP000516370"/>
    </source>
</evidence>
<dbReference type="KEGG" id="mard:IBG28_07230"/>
<dbReference type="OrthoDB" id="8680283at2"/>
<dbReference type="Pfam" id="PF00561">
    <property type="entry name" value="Abhydrolase_1"/>
    <property type="match status" value="1"/>
</dbReference>
<gene>
    <name evidence="3" type="ORF">IBG28_07230</name>
</gene>
<feature type="domain" description="AB hydrolase-1" evidence="2">
    <location>
        <begin position="23"/>
        <end position="266"/>
    </location>
</feature>
<comment type="similarity">
    <text evidence="1">Belongs to the AB hydrolase superfamily.</text>
</comment>
<name>A0A7H1JA85_9GAMM</name>
<dbReference type="InterPro" id="IPR029058">
    <property type="entry name" value="AB_hydrolase_fold"/>
</dbReference>
<keyword evidence="4" id="KW-1185">Reference proteome</keyword>
<evidence type="ECO:0000259" key="2">
    <source>
        <dbReference type="Pfam" id="PF00561"/>
    </source>
</evidence>
<dbReference type="RefSeq" id="WP_111606554.1">
    <property type="nucleotide sequence ID" value="NZ_BMLJ01000007.1"/>
</dbReference>
<dbReference type="EMBL" id="CP061081">
    <property type="protein sequence ID" value="QNT07401.1"/>
    <property type="molecule type" value="Genomic_DNA"/>
</dbReference>
<dbReference type="InterPro" id="IPR000073">
    <property type="entry name" value="AB_hydrolase_1"/>
</dbReference>
<dbReference type="PANTHER" id="PTHR43039">
    <property type="entry name" value="ESTERASE-RELATED"/>
    <property type="match status" value="1"/>
</dbReference>
<evidence type="ECO:0000313" key="3">
    <source>
        <dbReference type="EMBL" id="QNT07401.1"/>
    </source>
</evidence>
<protein>
    <submittedName>
        <fullName evidence="3">Alpha/beta hydrolase</fullName>
    </submittedName>
</protein>
<organism evidence="3 4">
    <name type="scientific">Marinomonas arctica</name>
    <dbReference type="NCBI Taxonomy" id="383750"/>
    <lineage>
        <taxon>Bacteria</taxon>
        <taxon>Pseudomonadati</taxon>
        <taxon>Pseudomonadota</taxon>
        <taxon>Gammaproteobacteria</taxon>
        <taxon>Oceanospirillales</taxon>
        <taxon>Oceanospirillaceae</taxon>
        <taxon>Marinomonas</taxon>
    </lineage>
</organism>
<dbReference type="SUPFAM" id="SSF53474">
    <property type="entry name" value="alpha/beta-Hydrolases"/>
    <property type="match status" value="1"/>
</dbReference>
<evidence type="ECO:0000256" key="1">
    <source>
        <dbReference type="ARBA" id="ARBA00008645"/>
    </source>
</evidence>